<protein>
    <recommendedName>
        <fullName evidence="8">Serine/threonine-protein kinase B</fullName>
        <ecNumber evidence="8">2.7.11.1</ecNumber>
    </recommendedName>
</protein>
<name>A0A0F5YAW8_9CYAN</name>
<feature type="domain" description="Protein kinase" evidence="10">
    <location>
        <begin position="34"/>
        <end position="302"/>
    </location>
</feature>
<dbReference type="GO" id="GO:0106310">
    <property type="term" value="F:protein serine kinase activity"/>
    <property type="evidence" value="ECO:0007669"/>
    <property type="project" value="RHEA"/>
</dbReference>
<dbReference type="SMART" id="SM00220">
    <property type="entry name" value="S_TKc"/>
    <property type="match status" value="1"/>
</dbReference>
<dbReference type="EC" id="2.7.11.1" evidence="8"/>
<dbReference type="OrthoDB" id="428645at2"/>
<evidence type="ECO:0000256" key="6">
    <source>
        <dbReference type="ARBA" id="ARBA00047899"/>
    </source>
</evidence>
<dbReference type="InterPro" id="IPR000719">
    <property type="entry name" value="Prot_kinase_dom"/>
</dbReference>
<dbReference type="Proteomes" id="UP000033607">
    <property type="component" value="Unassembled WGS sequence"/>
</dbReference>
<evidence type="ECO:0000256" key="4">
    <source>
        <dbReference type="ARBA" id="ARBA00022777"/>
    </source>
</evidence>
<organism evidence="11 12">
    <name type="scientific">Limnoraphis robusta CS-951</name>
    <dbReference type="NCBI Taxonomy" id="1637645"/>
    <lineage>
        <taxon>Bacteria</taxon>
        <taxon>Bacillati</taxon>
        <taxon>Cyanobacteriota</taxon>
        <taxon>Cyanophyceae</taxon>
        <taxon>Oscillatoriophycideae</taxon>
        <taxon>Oscillatoriales</taxon>
        <taxon>Sirenicapillariaceae</taxon>
        <taxon>Limnoraphis</taxon>
    </lineage>
</organism>
<evidence type="ECO:0000256" key="9">
    <source>
        <dbReference type="PROSITE-ProRule" id="PRU10141"/>
    </source>
</evidence>
<keyword evidence="1 8" id="KW-0723">Serine/threonine-protein kinase</keyword>
<keyword evidence="4 8" id="KW-0418">Kinase</keyword>
<comment type="catalytic activity">
    <reaction evidence="6 8">
        <text>L-threonyl-[protein] + ATP = O-phospho-L-threonyl-[protein] + ADP + H(+)</text>
        <dbReference type="Rhea" id="RHEA:46608"/>
        <dbReference type="Rhea" id="RHEA-COMP:11060"/>
        <dbReference type="Rhea" id="RHEA-COMP:11605"/>
        <dbReference type="ChEBI" id="CHEBI:15378"/>
        <dbReference type="ChEBI" id="CHEBI:30013"/>
        <dbReference type="ChEBI" id="CHEBI:30616"/>
        <dbReference type="ChEBI" id="CHEBI:61977"/>
        <dbReference type="ChEBI" id="CHEBI:456216"/>
        <dbReference type="EC" id="2.7.11.1"/>
    </reaction>
</comment>
<dbReference type="InterPro" id="IPR016252">
    <property type="entry name" value="Ser/Thr_kinase_SpkB"/>
</dbReference>
<dbReference type="EMBL" id="LATL02000190">
    <property type="protein sequence ID" value="KKD35757.1"/>
    <property type="molecule type" value="Genomic_DNA"/>
</dbReference>
<evidence type="ECO:0000256" key="3">
    <source>
        <dbReference type="ARBA" id="ARBA00022741"/>
    </source>
</evidence>
<evidence type="ECO:0000256" key="7">
    <source>
        <dbReference type="ARBA" id="ARBA00048679"/>
    </source>
</evidence>
<proteinExistence type="inferred from homology"/>
<evidence type="ECO:0000256" key="1">
    <source>
        <dbReference type="ARBA" id="ARBA00022527"/>
    </source>
</evidence>
<evidence type="ECO:0000256" key="8">
    <source>
        <dbReference type="PIRNR" id="PIRNR000647"/>
    </source>
</evidence>
<keyword evidence="5 8" id="KW-0067">ATP-binding</keyword>
<dbReference type="SUPFAM" id="SSF141571">
    <property type="entry name" value="Pentapeptide repeat-like"/>
    <property type="match status" value="1"/>
</dbReference>
<keyword evidence="2 8" id="KW-0808">Transferase</keyword>
<dbReference type="Pfam" id="PF00069">
    <property type="entry name" value="Pkinase"/>
    <property type="match status" value="1"/>
</dbReference>
<dbReference type="GO" id="GO:0005524">
    <property type="term" value="F:ATP binding"/>
    <property type="evidence" value="ECO:0007669"/>
    <property type="project" value="UniProtKB-UniRule"/>
</dbReference>
<feature type="binding site" evidence="9">
    <location>
        <position position="65"/>
    </location>
    <ligand>
        <name>ATP</name>
        <dbReference type="ChEBI" id="CHEBI:30616"/>
    </ligand>
</feature>
<dbReference type="PANTHER" id="PTHR24363">
    <property type="entry name" value="SERINE/THREONINE PROTEIN KINASE"/>
    <property type="match status" value="1"/>
</dbReference>
<dbReference type="InterPro" id="IPR017441">
    <property type="entry name" value="Protein_kinase_ATP_BS"/>
</dbReference>
<dbReference type="CDD" id="cd14014">
    <property type="entry name" value="STKc_PknB_like"/>
    <property type="match status" value="1"/>
</dbReference>
<comment type="catalytic activity">
    <reaction evidence="7 8">
        <text>L-seryl-[protein] + ATP = O-phospho-L-seryl-[protein] + ADP + H(+)</text>
        <dbReference type="Rhea" id="RHEA:17989"/>
        <dbReference type="Rhea" id="RHEA-COMP:9863"/>
        <dbReference type="Rhea" id="RHEA-COMP:11604"/>
        <dbReference type="ChEBI" id="CHEBI:15378"/>
        <dbReference type="ChEBI" id="CHEBI:29999"/>
        <dbReference type="ChEBI" id="CHEBI:30616"/>
        <dbReference type="ChEBI" id="CHEBI:83421"/>
        <dbReference type="ChEBI" id="CHEBI:456216"/>
        <dbReference type="EC" id="2.7.11.1"/>
    </reaction>
</comment>
<dbReference type="NCBIfam" id="NF045510">
    <property type="entry name" value="4Cys_prefix_kin"/>
    <property type="match status" value="1"/>
</dbReference>
<gene>
    <name evidence="11" type="ORF">WN50_23520</name>
</gene>
<accession>A0A0F5YAW8</accession>
<comment type="similarity">
    <text evidence="8">Belongs to the protein kinase superfamily. Ser/Thr protein kinase family.</text>
</comment>
<dbReference type="GO" id="GO:0004674">
    <property type="term" value="F:protein serine/threonine kinase activity"/>
    <property type="evidence" value="ECO:0007669"/>
    <property type="project" value="UniProtKB-UniRule"/>
</dbReference>
<keyword evidence="3 8" id="KW-0547">Nucleotide-binding</keyword>
<dbReference type="PROSITE" id="PS50011">
    <property type="entry name" value="PROTEIN_KINASE_DOM"/>
    <property type="match status" value="1"/>
</dbReference>
<sequence>MSYCINPDCPHPENPEDASQCQACRSKLLLQNRYHVMKPLGKGGFGATFLAEDLSLPGSPKCVVKQLRPAAKSSKILEMARQLFQREAKTLGKIGDHPQIPRLLDYFSGKQQFYLVQEYVDGCNLKEEVQRLGLYTEEEIKAFLREILPILSYIHSHEVIHRDIKPANILRRVQDRRLVLIDFGAVKDEVKQVTEFGTGQTAFTNFAIGTSGFAPPEQMALRPVYASDIYAVGMTCVYLMTGKSPSSLDHNPMTGEVLWRSLISVSDSFAYILQKMLEMSVYQRYQSAQDVLGALDHETEFYTDFSHGLAVQPAPRAPEAPTQLEASDDQTTVYNDDEHTALRPFAAQAQQIREQKARRLKKDYTQLGENFASVDAGLSATQGAPTVSLFTSAAHTRARNNSNRWDETSLRNAYARGERYFTDCDLQGLDLRNEKFSGAYFTESRLQQTNFQNADLSKVDFSRASLSDAIFKDANLTHARLSYANLENADLRGANLTYANLSYANLRGVNLCGANLTHALVSDQQLAFAKTNWRTVLPKGKRKFGL</sequence>
<dbReference type="Gene3D" id="1.10.510.10">
    <property type="entry name" value="Transferase(Phosphotransferase) domain 1"/>
    <property type="match status" value="1"/>
</dbReference>
<dbReference type="PANTHER" id="PTHR24363:SF0">
    <property type="entry name" value="SERINE_THREONINE KINASE LIKE DOMAIN CONTAINING 1"/>
    <property type="match status" value="1"/>
</dbReference>
<evidence type="ECO:0000313" key="11">
    <source>
        <dbReference type="EMBL" id="KKD35757.1"/>
    </source>
</evidence>
<dbReference type="PROSITE" id="PS00107">
    <property type="entry name" value="PROTEIN_KINASE_ATP"/>
    <property type="match status" value="1"/>
</dbReference>
<evidence type="ECO:0000259" key="10">
    <source>
        <dbReference type="PROSITE" id="PS50011"/>
    </source>
</evidence>
<dbReference type="SUPFAM" id="SSF56112">
    <property type="entry name" value="Protein kinase-like (PK-like)"/>
    <property type="match status" value="1"/>
</dbReference>
<dbReference type="InterPro" id="IPR001646">
    <property type="entry name" value="5peptide_repeat"/>
</dbReference>
<dbReference type="PIRSF" id="PIRSF000647">
    <property type="entry name" value="Ser/Thr_PK_SpkB"/>
    <property type="match status" value="1"/>
</dbReference>
<evidence type="ECO:0000256" key="2">
    <source>
        <dbReference type="ARBA" id="ARBA00022679"/>
    </source>
</evidence>
<dbReference type="Gene3D" id="2.160.20.80">
    <property type="entry name" value="E3 ubiquitin-protein ligase SopA"/>
    <property type="match status" value="1"/>
</dbReference>
<dbReference type="AlphaFoldDB" id="A0A0F5YAW8"/>
<evidence type="ECO:0000313" key="12">
    <source>
        <dbReference type="Proteomes" id="UP000033607"/>
    </source>
</evidence>
<comment type="caution">
    <text evidence="11">The sequence shown here is derived from an EMBL/GenBank/DDBJ whole genome shotgun (WGS) entry which is preliminary data.</text>
</comment>
<dbReference type="PATRIC" id="fig|1637645.4.peg.3794"/>
<dbReference type="RefSeq" id="WP_046281033.1">
    <property type="nucleotide sequence ID" value="NZ_LATL02000190.1"/>
</dbReference>
<dbReference type="Pfam" id="PF13599">
    <property type="entry name" value="Pentapeptide_4"/>
    <property type="match status" value="1"/>
</dbReference>
<dbReference type="InterPro" id="IPR011009">
    <property type="entry name" value="Kinase-like_dom_sf"/>
</dbReference>
<evidence type="ECO:0000256" key="5">
    <source>
        <dbReference type="ARBA" id="ARBA00022840"/>
    </source>
</evidence>
<reference evidence="11 12" key="1">
    <citation type="submission" date="2015-06" db="EMBL/GenBank/DDBJ databases">
        <title>Draft genome assembly of filamentous brackish cyanobacterium Limnoraphis robusta strain CS-951.</title>
        <authorList>
            <person name="Willis A."/>
            <person name="Parks M."/>
            <person name="Burford M.A."/>
        </authorList>
    </citation>
    <scope>NUCLEOTIDE SEQUENCE [LARGE SCALE GENOMIC DNA]</scope>
    <source>
        <strain evidence="11 12">CS-951</strain>
    </source>
</reference>